<feature type="compositionally biased region" description="Low complexity" evidence="2">
    <location>
        <begin position="10"/>
        <end position="24"/>
    </location>
</feature>
<protein>
    <submittedName>
        <fullName evidence="3">S8 family serine peptidase</fullName>
    </submittedName>
</protein>
<feature type="region of interest" description="Disordered" evidence="2">
    <location>
        <begin position="1"/>
        <end position="24"/>
    </location>
</feature>
<feature type="active site" description="Charge relay system" evidence="1">
    <location>
        <position position="42"/>
    </location>
</feature>
<dbReference type="InterPro" id="IPR036852">
    <property type="entry name" value="Peptidase_S8/S53_dom_sf"/>
</dbReference>
<comment type="similarity">
    <text evidence="1">Belongs to the peptidase S8 family.</text>
</comment>
<evidence type="ECO:0000313" key="3">
    <source>
        <dbReference type="EMBL" id="MDN3713913.1"/>
    </source>
</evidence>
<feature type="active site" description="Charge relay system" evidence="1">
    <location>
        <position position="8"/>
    </location>
</feature>
<keyword evidence="5" id="KW-1185">Reference proteome</keyword>
<reference evidence="3" key="3">
    <citation type="submission" date="2023-06" db="EMBL/GenBank/DDBJ databases">
        <authorList>
            <person name="Lucena T."/>
            <person name="Sun Q."/>
        </authorList>
    </citation>
    <scope>NUCLEOTIDE SEQUENCE</scope>
    <source>
        <strain evidence="3">CECT 8482</strain>
    </source>
</reference>
<name>A0ABT8DAV0_9RHOB</name>
<evidence type="ECO:0000256" key="1">
    <source>
        <dbReference type="PROSITE-ProRule" id="PRU01240"/>
    </source>
</evidence>
<comment type="caution">
    <text evidence="3">The sequence shown here is derived from an EMBL/GenBank/DDBJ whole genome shotgun (WGS) entry which is preliminary data.</text>
</comment>
<gene>
    <name evidence="3" type="ORF">QWZ10_22915</name>
    <name evidence="4" type="ORF">QWZ10_24745</name>
</gene>
<feature type="active site" description="Charge relay system" evidence="1">
    <location>
        <position position="179"/>
    </location>
</feature>
<reference evidence="3" key="1">
    <citation type="journal article" date="2014" name="Int. J. Syst. Evol. Microbiol.">
        <title>Complete genome of a new Firmicutes species belonging to the dominant human colonic microbiota ('Ruminococcus bicirculans') reveals two chromosomes and a selective capacity to utilize plant glucans.</title>
        <authorList>
            <consortium name="NISC Comparative Sequencing Program"/>
            <person name="Wegmann U."/>
            <person name="Louis P."/>
            <person name="Goesmann A."/>
            <person name="Henrissat B."/>
            <person name="Duncan S.H."/>
            <person name="Flint H.J."/>
        </authorList>
    </citation>
    <scope>NUCLEOTIDE SEQUENCE</scope>
    <source>
        <strain evidence="3">CECT 8482</strain>
    </source>
</reference>
<dbReference type="RefSeq" id="WP_377687892.1">
    <property type="nucleotide sequence ID" value="NZ_JBHMDZ010000047.1"/>
</dbReference>
<dbReference type="Gene3D" id="3.40.50.200">
    <property type="entry name" value="Peptidase S8/S53 domain"/>
    <property type="match status" value="1"/>
</dbReference>
<dbReference type="SUPFAM" id="SSF52743">
    <property type="entry name" value="Subtilisin-like"/>
    <property type="match status" value="1"/>
</dbReference>
<sequence>MVGVGVIDSGGPADDPAQDPARARGFLPDGSAVEARPDRLGHGTAVAAVIRRACPDAAIIHAQIFDDRPVTSALRVAAALRWFASMPAGERPEVICMSLGLAQDRPPLRAACALTLEAGLLLVAAHPAQGAPCYPAAYAGVIAATGDARCGWDDLSEPRTGVFGAWNASPEAGGVGGASMGAARVAGHLAARLAAGMTAEEALADMRKGLRWRGREYRGGAGGLPQSCRIESPNAVARQEPAGRRFAASPPPILQP</sequence>
<evidence type="ECO:0000256" key="2">
    <source>
        <dbReference type="SAM" id="MobiDB-lite"/>
    </source>
</evidence>
<dbReference type="EMBL" id="JAUFRC010000003">
    <property type="protein sequence ID" value="MDN3714205.1"/>
    <property type="molecule type" value="Genomic_DNA"/>
</dbReference>
<proteinExistence type="inferred from homology"/>
<accession>A0ABT8DAV0</accession>
<dbReference type="Proteomes" id="UP001243846">
    <property type="component" value="Unassembled WGS sequence"/>
</dbReference>
<evidence type="ECO:0000313" key="5">
    <source>
        <dbReference type="Proteomes" id="UP001243846"/>
    </source>
</evidence>
<evidence type="ECO:0000313" key="4">
    <source>
        <dbReference type="EMBL" id="MDN3714205.1"/>
    </source>
</evidence>
<keyword evidence="1" id="KW-0645">Protease</keyword>
<feature type="region of interest" description="Disordered" evidence="2">
    <location>
        <begin position="219"/>
        <end position="256"/>
    </location>
</feature>
<keyword evidence="1" id="KW-0720">Serine protease</keyword>
<dbReference type="EMBL" id="JAUFRC010000003">
    <property type="protein sequence ID" value="MDN3713913.1"/>
    <property type="molecule type" value="Genomic_DNA"/>
</dbReference>
<dbReference type="PROSITE" id="PS51892">
    <property type="entry name" value="SUBTILASE"/>
    <property type="match status" value="1"/>
</dbReference>
<keyword evidence="1" id="KW-0378">Hydrolase</keyword>
<organism evidence="3 5">
    <name type="scientific">Paracoccus cavernae</name>
    <dbReference type="NCBI Taxonomy" id="1571207"/>
    <lineage>
        <taxon>Bacteria</taxon>
        <taxon>Pseudomonadati</taxon>
        <taxon>Pseudomonadota</taxon>
        <taxon>Alphaproteobacteria</taxon>
        <taxon>Rhodobacterales</taxon>
        <taxon>Paracoccaceae</taxon>
        <taxon>Paracoccus</taxon>
    </lineage>
</organism>
<reference evidence="5" key="2">
    <citation type="journal article" date="2019" name="Int. J. Syst. Evol. Microbiol.">
        <title>The Global Catalogue of Microorganisms (GCM) 10K type strain sequencing project: providing services to taxonomists for standard genome sequencing and annotation.</title>
        <authorList>
            <consortium name="The Broad Institute Genomics Platform"/>
            <consortium name="The Broad Institute Genome Sequencing Center for Infectious Disease"/>
            <person name="Wu L."/>
            <person name="Ma J."/>
        </authorList>
    </citation>
    <scope>NUCLEOTIDE SEQUENCE [LARGE SCALE GENOMIC DNA]</scope>
    <source>
        <strain evidence="5">CECT 8482</strain>
    </source>
</reference>